<dbReference type="EMBL" id="CAFARE010000014">
    <property type="protein sequence ID" value="CAB4838403.1"/>
    <property type="molecule type" value="Genomic_DNA"/>
</dbReference>
<feature type="compositionally biased region" description="Low complexity" evidence="1">
    <location>
        <begin position="1"/>
        <end position="22"/>
    </location>
</feature>
<dbReference type="AlphaFoldDB" id="A0A6J7B0J4"/>
<keyword evidence="2" id="KW-0812">Transmembrane</keyword>
<gene>
    <name evidence="3" type="ORF">UFOPK3232_00529</name>
</gene>
<sequence length="169" mass="18236">MSSSPLTGTRTSSSLITGSRSSRGARSRLLRSRLRPRERSLRSKRSLRPPRSFDGASSESSSESCVVLAAGLTSFLRLLRASRRASRSAFAASRFLACKSAIASTSASFFIFAAPSTPSCVATVFNLGKVIAASSGLCERTGSSAVVICIFSLLVFGFFRYTQRRWFLL</sequence>
<feature type="region of interest" description="Disordered" evidence="1">
    <location>
        <begin position="1"/>
        <end position="59"/>
    </location>
</feature>
<feature type="transmembrane region" description="Helical" evidence="2">
    <location>
        <begin position="100"/>
        <end position="125"/>
    </location>
</feature>
<evidence type="ECO:0000256" key="2">
    <source>
        <dbReference type="SAM" id="Phobius"/>
    </source>
</evidence>
<protein>
    <submittedName>
        <fullName evidence="3">Unannotated protein</fullName>
    </submittedName>
</protein>
<proteinExistence type="predicted"/>
<keyword evidence="2" id="KW-0472">Membrane</keyword>
<accession>A0A6J7B0J4</accession>
<feature type="compositionally biased region" description="Basic residues" evidence="1">
    <location>
        <begin position="23"/>
        <end position="34"/>
    </location>
</feature>
<feature type="transmembrane region" description="Helical" evidence="2">
    <location>
        <begin position="145"/>
        <end position="162"/>
    </location>
</feature>
<evidence type="ECO:0000313" key="3">
    <source>
        <dbReference type="EMBL" id="CAB4838403.1"/>
    </source>
</evidence>
<reference evidence="3" key="1">
    <citation type="submission" date="2020-05" db="EMBL/GenBank/DDBJ databases">
        <authorList>
            <person name="Chiriac C."/>
            <person name="Salcher M."/>
            <person name="Ghai R."/>
            <person name="Kavagutti S V."/>
        </authorList>
    </citation>
    <scope>NUCLEOTIDE SEQUENCE</scope>
</reference>
<keyword evidence="2" id="KW-1133">Transmembrane helix</keyword>
<name>A0A6J7B0J4_9ZZZZ</name>
<feature type="compositionally biased region" description="Low complexity" evidence="1">
    <location>
        <begin position="49"/>
        <end position="59"/>
    </location>
</feature>
<evidence type="ECO:0000256" key="1">
    <source>
        <dbReference type="SAM" id="MobiDB-lite"/>
    </source>
</evidence>
<organism evidence="3">
    <name type="scientific">freshwater metagenome</name>
    <dbReference type="NCBI Taxonomy" id="449393"/>
    <lineage>
        <taxon>unclassified sequences</taxon>
        <taxon>metagenomes</taxon>
        <taxon>ecological metagenomes</taxon>
    </lineage>
</organism>